<evidence type="ECO:0000313" key="3">
    <source>
        <dbReference type="Proteomes" id="UP000034175"/>
    </source>
</evidence>
<dbReference type="AlphaFoldDB" id="A0A0G1P2M4"/>
<keyword evidence="2" id="KW-0808">Transferase</keyword>
<dbReference type="InterPro" id="IPR013216">
    <property type="entry name" value="Methyltransf_11"/>
</dbReference>
<accession>A0A0G1P2M4</accession>
<dbReference type="PANTHER" id="PTHR43591">
    <property type="entry name" value="METHYLTRANSFERASE"/>
    <property type="match status" value="1"/>
</dbReference>
<keyword evidence="2" id="KW-0489">Methyltransferase</keyword>
<dbReference type="Gene3D" id="3.40.50.150">
    <property type="entry name" value="Vaccinia Virus protein VP39"/>
    <property type="match status" value="1"/>
</dbReference>
<comment type="caution">
    <text evidence="2">The sequence shown here is derived from an EMBL/GenBank/DDBJ whole genome shotgun (WGS) entry which is preliminary data.</text>
</comment>
<evidence type="ECO:0000313" key="2">
    <source>
        <dbReference type="EMBL" id="KKU27139.1"/>
    </source>
</evidence>
<dbReference type="GO" id="GO:0032259">
    <property type="term" value="P:methylation"/>
    <property type="evidence" value="ECO:0007669"/>
    <property type="project" value="UniProtKB-KW"/>
</dbReference>
<gene>
    <name evidence="2" type="ORF">UX39_C0004G0017</name>
</gene>
<organism evidence="2 3">
    <name type="scientific">Candidatus Magasanikbacteria bacterium GW2011_GWA2_46_17</name>
    <dbReference type="NCBI Taxonomy" id="1619042"/>
    <lineage>
        <taxon>Bacteria</taxon>
        <taxon>Candidatus Magasanikiibacteriota</taxon>
    </lineage>
</organism>
<proteinExistence type="predicted"/>
<name>A0A0G1P2M4_9BACT</name>
<reference evidence="2 3" key="1">
    <citation type="journal article" date="2015" name="Nature">
        <title>rRNA introns, odd ribosomes, and small enigmatic genomes across a large radiation of phyla.</title>
        <authorList>
            <person name="Brown C.T."/>
            <person name="Hug L.A."/>
            <person name="Thomas B.C."/>
            <person name="Sharon I."/>
            <person name="Castelle C.J."/>
            <person name="Singh A."/>
            <person name="Wilkins M.J."/>
            <person name="Williams K.H."/>
            <person name="Banfield J.F."/>
        </authorList>
    </citation>
    <scope>NUCLEOTIDE SEQUENCE [LARGE SCALE GENOMIC DNA]</scope>
</reference>
<feature type="domain" description="Methyltransferase type 11" evidence="1">
    <location>
        <begin position="47"/>
        <end position="144"/>
    </location>
</feature>
<dbReference type="SUPFAM" id="SSF53335">
    <property type="entry name" value="S-adenosyl-L-methionine-dependent methyltransferases"/>
    <property type="match status" value="1"/>
</dbReference>
<dbReference type="EMBL" id="LCMA01000004">
    <property type="protein sequence ID" value="KKU27139.1"/>
    <property type="molecule type" value="Genomic_DNA"/>
</dbReference>
<protein>
    <submittedName>
        <fullName evidence="2">Methyltransferase type 11</fullName>
    </submittedName>
</protein>
<dbReference type="GO" id="GO:0008757">
    <property type="term" value="F:S-adenosylmethionine-dependent methyltransferase activity"/>
    <property type="evidence" value="ECO:0007669"/>
    <property type="project" value="InterPro"/>
</dbReference>
<dbReference type="CDD" id="cd02440">
    <property type="entry name" value="AdoMet_MTases"/>
    <property type="match status" value="1"/>
</dbReference>
<dbReference type="InterPro" id="IPR029063">
    <property type="entry name" value="SAM-dependent_MTases_sf"/>
</dbReference>
<evidence type="ECO:0000259" key="1">
    <source>
        <dbReference type="Pfam" id="PF08241"/>
    </source>
</evidence>
<dbReference type="Proteomes" id="UP000034175">
    <property type="component" value="Unassembled WGS sequence"/>
</dbReference>
<dbReference type="Pfam" id="PF08241">
    <property type="entry name" value="Methyltransf_11"/>
    <property type="match status" value="1"/>
</dbReference>
<sequence length="206" mass="23338">MKIKVYPSNKGYNLAARRYDKKEVYLNSFEKGHVLRLMGDVAGLKILDVGAGTGRLALELARRGAEVTALDVSEEMLEVLQYKGRDGRLRRPVSTVVGDAESLPFGDNTFDWVVAAFLIVHLKDPRNFFDEAYRVLKDGGRILITNINQKESPEVDTAEGKIKIESFYHRPEKIREILEELAFGIEKGVFVKEKDVWVNQIVVGRK</sequence>